<dbReference type="Proteomes" id="UP000278149">
    <property type="component" value="Unassembled WGS sequence"/>
</dbReference>
<sequence>MSPILTGVDSLIWIDIVNEANVRFWRRFLKKFRGQVFLTTRRKGSLVELLRAMIPIEAEVVGEWGASDYEKLISFAERVKELALLIADREVDLAVSKASVEQARVAFGLGIPYIAMNDNDIPPHTVTKLTFPLSTLSIVPECFSGPTYSETMRFRGLFEVSHVLDFMEDGEFVKSDLGLDEGDYIVVRYPPVASHYLKEGGPFESIVEKFLREKGIRAVKIMREGIIELPSGERVSASIDGISLISRSAGVISGGGTMAREAALLGVPSISLFPGEDPCVSKILLSEGLMRKVTDMKASDLPSVYDELRKEWESERLRERAREFLRGCEDPAEVLVRVIRSRS</sequence>
<organism evidence="1 2">
    <name type="scientific">Candidatus Korarchaeum cryptofilum</name>
    <dbReference type="NCBI Taxonomy" id="498846"/>
    <lineage>
        <taxon>Archaea</taxon>
        <taxon>Thermoproteota</taxon>
        <taxon>Candidatus Korarchaeia</taxon>
        <taxon>Candidatus Korarchaeales</taxon>
        <taxon>Candidatus Korarchaeaceae</taxon>
        <taxon>Candidatus Korarchaeum</taxon>
    </lineage>
</organism>
<evidence type="ECO:0000313" key="2">
    <source>
        <dbReference type="Proteomes" id="UP000278149"/>
    </source>
</evidence>
<dbReference type="PANTHER" id="PTHR39662">
    <property type="entry name" value="DUF354 DOMAIN-CONTAINING PROTEIN-RELATED"/>
    <property type="match status" value="1"/>
</dbReference>
<evidence type="ECO:0000313" key="1">
    <source>
        <dbReference type="EMBL" id="RSN68757.1"/>
    </source>
</evidence>
<gene>
    <name evidence="1" type="ORF">D9Q81_05410</name>
</gene>
<dbReference type="AlphaFoldDB" id="A0A429G4K5"/>
<proteinExistence type="predicted"/>
<accession>A0A429G4K5</accession>
<protein>
    <submittedName>
        <fullName evidence="1">DUF354 domain-containing protein</fullName>
    </submittedName>
</protein>
<reference evidence="1 2" key="1">
    <citation type="submission" date="2018-10" db="EMBL/GenBank/DDBJ databases">
        <title>Co-occurring genomic capacity for anaerobic methane metabolism and dissimilatory sulfite reduction discovered in the Korarchaeota.</title>
        <authorList>
            <person name="Mckay L.J."/>
            <person name="Dlakic M."/>
            <person name="Fields M.W."/>
            <person name="Delmont T.O."/>
            <person name="Eren A.M."/>
            <person name="Jay Z.J."/>
            <person name="Klingelsmith K.B."/>
            <person name="Rusch D.B."/>
            <person name="Inskeep W.P."/>
        </authorList>
    </citation>
    <scope>NUCLEOTIDE SEQUENCE [LARGE SCALE GENOMIC DNA]</scope>
    <source>
        <strain evidence="1 2">WS</strain>
    </source>
</reference>
<dbReference type="PANTHER" id="PTHR39662:SF1">
    <property type="entry name" value="DUF354 DOMAIN-CONTAINING PROTEIN"/>
    <property type="match status" value="1"/>
</dbReference>
<dbReference type="InterPro" id="IPR007152">
    <property type="entry name" value="DUF354"/>
</dbReference>
<dbReference type="SUPFAM" id="SSF53756">
    <property type="entry name" value="UDP-Glycosyltransferase/glycogen phosphorylase"/>
    <property type="match status" value="1"/>
</dbReference>
<dbReference type="PIRSF" id="PIRSF005357">
    <property type="entry name" value="UCP005357"/>
    <property type="match status" value="1"/>
</dbReference>
<dbReference type="Pfam" id="PF04007">
    <property type="entry name" value="DUF354"/>
    <property type="match status" value="1"/>
</dbReference>
<name>A0A429G4K5_9CREN</name>
<comment type="caution">
    <text evidence="1">The sequence shown here is derived from an EMBL/GenBank/DDBJ whole genome shotgun (WGS) entry which is preliminary data.</text>
</comment>
<dbReference type="EMBL" id="RCOR01000025">
    <property type="protein sequence ID" value="RSN68757.1"/>
    <property type="molecule type" value="Genomic_DNA"/>
</dbReference>